<reference evidence="2" key="1">
    <citation type="submission" date="2020-06" db="EMBL/GenBank/DDBJ databases">
        <title>WGS assembly of Ceratodon purpureus strain R40.</title>
        <authorList>
            <person name="Carey S.B."/>
            <person name="Jenkins J."/>
            <person name="Shu S."/>
            <person name="Lovell J.T."/>
            <person name="Sreedasyam A."/>
            <person name="Maumus F."/>
            <person name="Tiley G.P."/>
            <person name="Fernandez-Pozo N."/>
            <person name="Barry K."/>
            <person name="Chen C."/>
            <person name="Wang M."/>
            <person name="Lipzen A."/>
            <person name="Daum C."/>
            <person name="Saski C.A."/>
            <person name="Payton A.C."/>
            <person name="Mcbreen J.C."/>
            <person name="Conrad R.E."/>
            <person name="Kollar L.M."/>
            <person name="Olsson S."/>
            <person name="Huttunen S."/>
            <person name="Landis J.B."/>
            <person name="Wickett N.J."/>
            <person name="Johnson M.G."/>
            <person name="Rensing S.A."/>
            <person name="Grimwood J."/>
            <person name="Schmutz J."/>
            <person name="Mcdaniel S.F."/>
        </authorList>
    </citation>
    <scope>NUCLEOTIDE SEQUENCE</scope>
    <source>
        <strain evidence="2">R40</strain>
    </source>
</reference>
<comment type="caution">
    <text evidence="2">The sequence shown here is derived from an EMBL/GenBank/DDBJ whole genome shotgun (WGS) entry which is preliminary data.</text>
</comment>
<keyword evidence="3" id="KW-1185">Reference proteome</keyword>
<accession>A0A8T0J9X7</accession>
<proteinExistence type="predicted"/>
<evidence type="ECO:0000313" key="2">
    <source>
        <dbReference type="EMBL" id="KAG0591541.1"/>
    </source>
</evidence>
<protein>
    <submittedName>
        <fullName evidence="2">Uncharacterized protein</fullName>
    </submittedName>
</protein>
<evidence type="ECO:0000256" key="1">
    <source>
        <dbReference type="SAM" id="MobiDB-lite"/>
    </source>
</evidence>
<name>A0A8T0J9X7_CERPU</name>
<feature type="region of interest" description="Disordered" evidence="1">
    <location>
        <begin position="22"/>
        <end position="81"/>
    </location>
</feature>
<organism evidence="2 3">
    <name type="scientific">Ceratodon purpureus</name>
    <name type="common">Fire moss</name>
    <name type="synonym">Dicranum purpureum</name>
    <dbReference type="NCBI Taxonomy" id="3225"/>
    <lineage>
        <taxon>Eukaryota</taxon>
        <taxon>Viridiplantae</taxon>
        <taxon>Streptophyta</taxon>
        <taxon>Embryophyta</taxon>
        <taxon>Bryophyta</taxon>
        <taxon>Bryophytina</taxon>
        <taxon>Bryopsida</taxon>
        <taxon>Dicranidae</taxon>
        <taxon>Pseudoditrichales</taxon>
        <taxon>Ditrichaceae</taxon>
        <taxon>Ceratodon</taxon>
    </lineage>
</organism>
<sequence>MGRRRVLVLAPAITRMQCMNNPYKRVKDGSGEGEEREVGEGGAVKRRGSFWSSWRKRSAGRKKKTSRGGSKGGEPGRRRRTWGFRVSKLTIRMLSPGYWLKKLRDSYINLMLALERNAPMECSGMVTYPSHTAHHQYPGAGGGGGAGGGAWVWPTLTPPVVF</sequence>
<feature type="compositionally biased region" description="Basic residues" evidence="1">
    <location>
        <begin position="44"/>
        <end position="66"/>
    </location>
</feature>
<dbReference type="EMBL" id="CM026421">
    <property type="protein sequence ID" value="KAG0591541.1"/>
    <property type="molecule type" value="Genomic_DNA"/>
</dbReference>
<dbReference type="Proteomes" id="UP000822688">
    <property type="component" value="Chromosome 1"/>
</dbReference>
<gene>
    <name evidence="2" type="ORF">KC19_1G182600</name>
</gene>
<evidence type="ECO:0000313" key="3">
    <source>
        <dbReference type="Proteomes" id="UP000822688"/>
    </source>
</evidence>
<dbReference type="AlphaFoldDB" id="A0A8T0J9X7"/>